<evidence type="ECO:0000313" key="9">
    <source>
        <dbReference type="EMBL" id="ETE61655.1"/>
    </source>
</evidence>
<evidence type="ECO:0000313" key="10">
    <source>
        <dbReference type="Proteomes" id="UP000018936"/>
    </source>
</evidence>
<evidence type="ECO:0000256" key="6">
    <source>
        <dbReference type="ARBA" id="ARBA00023136"/>
    </source>
</evidence>
<evidence type="ECO:0000256" key="7">
    <source>
        <dbReference type="ARBA" id="ARBA00023224"/>
    </source>
</evidence>
<dbReference type="SUPFAM" id="SSF81321">
    <property type="entry name" value="Family A G protein-coupled receptor-like"/>
    <property type="match status" value="1"/>
</dbReference>
<dbReference type="PANTHER" id="PTHR26450:SF87">
    <property type="entry name" value="OLFACTORY RECEPTOR 51F2"/>
    <property type="match status" value="1"/>
</dbReference>
<name>V8NHV5_OPHHA</name>
<evidence type="ECO:0000256" key="3">
    <source>
        <dbReference type="ARBA" id="ARBA00022692"/>
    </source>
</evidence>
<keyword evidence="6 8" id="KW-0472">Membrane</keyword>
<dbReference type="OrthoDB" id="10651374at2759"/>
<organism evidence="9 10">
    <name type="scientific">Ophiophagus hannah</name>
    <name type="common">King cobra</name>
    <name type="synonym">Naja hannah</name>
    <dbReference type="NCBI Taxonomy" id="8665"/>
    <lineage>
        <taxon>Eukaryota</taxon>
        <taxon>Metazoa</taxon>
        <taxon>Chordata</taxon>
        <taxon>Craniata</taxon>
        <taxon>Vertebrata</taxon>
        <taxon>Euteleostomi</taxon>
        <taxon>Lepidosauria</taxon>
        <taxon>Squamata</taxon>
        <taxon>Bifurcata</taxon>
        <taxon>Unidentata</taxon>
        <taxon>Episquamata</taxon>
        <taxon>Toxicofera</taxon>
        <taxon>Serpentes</taxon>
        <taxon>Colubroidea</taxon>
        <taxon>Elapidae</taxon>
        <taxon>Elapinae</taxon>
        <taxon>Ophiophagus</taxon>
    </lineage>
</organism>
<evidence type="ECO:0000256" key="1">
    <source>
        <dbReference type="ARBA" id="ARBA00004141"/>
    </source>
</evidence>
<dbReference type="GO" id="GO:0004984">
    <property type="term" value="F:olfactory receptor activity"/>
    <property type="evidence" value="ECO:0007669"/>
    <property type="project" value="InterPro"/>
</dbReference>
<dbReference type="AlphaFoldDB" id="V8NHV5"/>
<dbReference type="InterPro" id="IPR050402">
    <property type="entry name" value="OR51/52/56-like"/>
</dbReference>
<comment type="caution">
    <text evidence="9">The sequence shown here is derived from an EMBL/GenBank/DDBJ whole genome shotgun (WGS) entry which is preliminary data.</text>
</comment>
<keyword evidence="7" id="KW-0807">Transducer</keyword>
<evidence type="ECO:0000256" key="5">
    <source>
        <dbReference type="ARBA" id="ARBA00022989"/>
    </source>
</evidence>
<feature type="transmembrane region" description="Helical" evidence="8">
    <location>
        <begin position="56"/>
        <end position="75"/>
    </location>
</feature>
<gene>
    <name evidence="9" type="ORF">L345_12597</name>
</gene>
<accession>V8NHV5</accession>
<dbReference type="Proteomes" id="UP000018936">
    <property type="component" value="Unassembled WGS sequence"/>
</dbReference>
<dbReference type="GO" id="GO:0007186">
    <property type="term" value="P:G protein-coupled receptor signaling pathway"/>
    <property type="evidence" value="ECO:0007669"/>
    <property type="project" value="InterPro"/>
</dbReference>
<sequence length="95" mass="10567">MILKTVLSISSREGHLKALSTCISHISAGVLYYTPMTGLSMAYRFGRHGSPLVRSLLAHIYLLLPLLLNPIIYGMKTKEIPKALGKVFSPKREQQ</sequence>
<dbReference type="InterPro" id="IPR000725">
    <property type="entry name" value="Olfact_rcpt"/>
</dbReference>
<keyword evidence="10" id="KW-1185">Reference proteome</keyword>
<proteinExistence type="predicted"/>
<keyword evidence="4" id="KW-0552">Olfaction</keyword>
<keyword evidence="3 8" id="KW-0812">Transmembrane</keyword>
<protein>
    <submittedName>
        <fullName evidence="9">Uncharacterized protein</fullName>
    </submittedName>
</protein>
<comment type="subcellular location">
    <subcellularLocation>
        <location evidence="1">Membrane</location>
        <topology evidence="1">Multi-pass membrane protein</topology>
    </subcellularLocation>
</comment>
<evidence type="ECO:0000256" key="4">
    <source>
        <dbReference type="ARBA" id="ARBA00022725"/>
    </source>
</evidence>
<dbReference type="EMBL" id="AZIM01003745">
    <property type="protein sequence ID" value="ETE61655.1"/>
    <property type="molecule type" value="Genomic_DNA"/>
</dbReference>
<evidence type="ECO:0000256" key="8">
    <source>
        <dbReference type="SAM" id="Phobius"/>
    </source>
</evidence>
<dbReference type="Gene3D" id="1.20.1070.10">
    <property type="entry name" value="Rhodopsin 7-helix transmembrane proteins"/>
    <property type="match status" value="1"/>
</dbReference>
<evidence type="ECO:0000256" key="2">
    <source>
        <dbReference type="ARBA" id="ARBA00022606"/>
    </source>
</evidence>
<dbReference type="Pfam" id="PF13853">
    <property type="entry name" value="7tm_4"/>
    <property type="match status" value="1"/>
</dbReference>
<dbReference type="GO" id="GO:0005886">
    <property type="term" value="C:plasma membrane"/>
    <property type="evidence" value="ECO:0007669"/>
    <property type="project" value="TreeGrafter"/>
</dbReference>
<keyword evidence="2" id="KW-0716">Sensory transduction</keyword>
<feature type="transmembrane region" description="Helical" evidence="8">
    <location>
        <begin position="16"/>
        <end position="36"/>
    </location>
</feature>
<reference evidence="9 10" key="1">
    <citation type="journal article" date="2013" name="Proc. Natl. Acad. Sci. U.S.A.">
        <title>The king cobra genome reveals dynamic gene evolution and adaptation in the snake venom system.</title>
        <authorList>
            <person name="Vonk F.J."/>
            <person name="Casewell N.R."/>
            <person name="Henkel C.V."/>
            <person name="Heimberg A.M."/>
            <person name="Jansen H.J."/>
            <person name="McCleary R.J."/>
            <person name="Kerkkamp H.M."/>
            <person name="Vos R.A."/>
            <person name="Guerreiro I."/>
            <person name="Calvete J.J."/>
            <person name="Wuster W."/>
            <person name="Woods A.E."/>
            <person name="Logan J.M."/>
            <person name="Harrison R.A."/>
            <person name="Castoe T.A."/>
            <person name="de Koning A.P."/>
            <person name="Pollock D.D."/>
            <person name="Yandell M."/>
            <person name="Calderon D."/>
            <person name="Renjifo C."/>
            <person name="Currier R.B."/>
            <person name="Salgado D."/>
            <person name="Pla D."/>
            <person name="Sanz L."/>
            <person name="Hyder A.S."/>
            <person name="Ribeiro J.M."/>
            <person name="Arntzen J.W."/>
            <person name="van den Thillart G.E."/>
            <person name="Boetzer M."/>
            <person name="Pirovano W."/>
            <person name="Dirks R.P."/>
            <person name="Spaink H.P."/>
            <person name="Duboule D."/>
            <person name="McGlinn E."/>
            <person name="Kini R.M."/>
            <person name="Richardson M.K."/>
        </authorList>
    </citation>
    <scope>NUCLEOTIDE SEQUENCE</scope>
    <source>
        <tissue evidence="9">Blood</tissue>
    </source>
</reference>
<keyword evidence="5 8" id="KW-1133">Transmembrane helix</keyword>
<feature type="non-terminal residue" evidence="9">
    <location>
        <position position="1"/>
    </location>
</feature>
<dbReference type="PANTHER" id="PTHR26450">
    <property type="entry name" value="OLFACTORY RECEPTOR 56B1-RELATED"/>
    <property type="match status" value="1"/>
</dbReference>